<feature type="compositionally biased region" description="Low complexity" evidence="1">
    <location>
        <begin position="41"/>
        <end position="51"/>
    </location>
</feature>
<evidence type="ECO:0000256" key="1">
    <source>
        <dbReference type="SAM" id="MobiDB-lite"/>
    </source>
</evidence>
<protein>
    <submittedName>
        <fullName evidence="2">Uncharacterized protein</fullName>
    </submittedName>
</protein>
<feature type="region of interest" description="Disordered" evidence="1">
    <location>
        <begin position="33"/>
        <end position="103"/>
    </location>
</feature>
<feature type="compositionally biased region" description="Polar residues" evidence="1">
    <location>
        <begin position="162"/>
        <end position="171"/>
    </location>
</feature>
<sequence length="492" mass="52443">MHRLVEKLKSAPRAMELDLEALGRGIEERLAGEHHHHAHGHASAASTSAAADNDDEGWASDHSAGSSSKDAPALAARRTHSKSPKTGMGSKRRVSGSGAGERKGLIRYAQQFTCDHRPRRAVPPPAAAAAASSISGPPTPPEATDFAYARASGGRQGRHSQVDSLRTQHSVRGSREAPLAQSVFGEEARASLGPMGPGDGAEESPGAKVTFDLPDLPDDVDPSPSGRGSGAGSGSGSGCSLRTWSPIIEDSITAAFQDFCADLMDVLSTHAGSLKRLRISLPQSNLEEPFSGLSLHAPSFPTFPMLAILDLTHCSPTVADLKIPLVPRGPLPTLEHHILDQGTAITDTDIDDDDDEEVGPGYDFAEPEAETRSWPALGVFLAAHPTPPRSLSTALRDLCLPMAFPRRLDQAWLQKALCAGATEGMVVCTAWSLRYDPREGEEEKKWEADLYVHAPGCGHLAYPRDQRPTTGLWPAATDDGLAMEIMKGRPWY</sequence>
<evidence type="ECO:0000313" key="2">
    <source>
        <dbReference type="EMBL" id="KAJ7696232.1"/>
    </source>
</evidence>
<name>A0AAD7DPQ7_MYCRO</name>
<dbReference type="AlphaFoldDB" id="A0AAD7DPQ7"/>
<feature type="compositionally biased region" description="Gly residues" evidence="1">
    <location>
        <begin position="227"/>
        <end position="237"/>
    </location>
</feature>
<feature type="compositionally biased region" description="Low complexity" evidence="1">
    <location>
        <begin position="127"/>
        <end position="136"/>
    </location>
</feature>
<gene>
    <name evidence="2" type="ORF">B0H17DRAFT_1198151</name>
</gene>
<feature type="region of interest" description="Disordered" evidence="1">
    <location>
        <begin position="115"/>
        <end position="238"/>
    </location>
</feature>
<reference evidence="2" key="1">
    <citation type="submission" date="2023-03" db="EMBL/GenBank/DDBJ databases">
        <title>Massive genome expansion in bonnet fungi (Mycena s.s.) driven by repeated elements and novel gene families across ecological guilds.</title>
        <authorList>
            <consortium name="Lawrence Berkeley National Laboratory"/>
            <person name="Harder C.B."/>
            <person name="Miyauchi S."/>
            <person name="Viragh M."/>
            <person name="Kuo A."/>
            <person name="Thoen E."/>
            <person name="Andreopoulos B."/>
            <person name="Lu D."/>
            <person name="Skrede I."/>
            <person name="Drula E."/>
            <person name="Henrissat B."/>
            <person name="Morin E."/>
            <person name="Kohler A."/>
            <person name="Barry K."/>
            <person name="LaButti K."/>
            <person name="Morin E."/>
            <person name="Salamov A."/>
            <person name="Lipzen A."/>
            <person name="Mereny Z."/>
            <person name="Hegedus B."/>
            <person name="Baldrian P."/>
            <person name="Stursova M."/>
            <person name="Weitz H."/>
            <person name="Taylor A."/>
            <person name="Grigoriev I.V."/>
            <person name="Nagy L.G."/>
            <person name="Martin F."/>
            <person name="Kauserud H."/>
        </authorList>
    </citation>
    <scope>NUCLEOTIDE SEQUENCE</scope>
    <source>
        <strain evidence="2">CBHHK067</strain>
    </source>
</reference>
<accession>A0AAD7DPQ7</accession>
<dbReference type="EMBL" id="JARKIE010000035">
    <property type="protein sequence ID" value="KAJ7696232.1"/>
    <property type="molecule type" value="Genomic_DNA"/>
</dbReference>
<comment type="caution">
    <text evidence="2">The sequence shown here is derived from an EMBL/GenBank/DDBJ whole genome shotgun (WGS) entry which is preliminary data.</text>
</comment>
<keyword evidence="3" id="KW-1185">Reference proteome</keyword>
<proteinExistence type="predicted"/>
<organism evidence="2 3">
    <name type="scientific">Mycena rosella</name>
    <name type="common">Pink bonnet</name>
    <name type="synonym">Agaricus rosellus</name>
    <dbReference type="NCBI Taxonomy" id="1033263"/>
    <lineage>
        <taxon>Eukaryota</taxon>
        <taxon>Fungi</taxon>
        <taxon>Dikarya</taxon>
        <taxon>Basidiomycota</taxon>
        <taxon>Agaricomycotina</taxon>
        <taxon>Agaricomycetes</taxon>
        <taxon>Agaricomycetidae</taxon>
        <taxon>Agaricales</taxon>
        <taxon>Marasmiineae</taxon>
        <taxon>Mycenaceae</taxon>
        <taxon>Mycena</taxon>
    </lineage>
</organism>
<evidence type="ECO:0000313" key="3">
    <source>
        <dbReference type="Proteomes" id="UP001221757"/>
    </source>
</evidence>
<dbReference type="Proteomes" id="UP001221757">
    <property type="component" value="Unassembled WGS sequence"/>
</dbReference>